<accession>A0ABN6I1G9</accession>
<evidence type="ECO:0000313" key="2">
    <source>
        <dbReference type="EMBL" id="BCY28961.1"/>
    </source>
</evidence>
<reference evidence="2 3" key="1">
    <citation type="submission" date="2021-06" db="EMBL/GenBank/DDBJ databases">
        <title>Whole genome sequences of Flavobacterium sp. KK2020170 and assembly.</title>
        <authorList>
            <person name="Kitahara K."/>
            <person name="Miyoshi S."/>
            <person name="Uesaka K."/>
        </authorList>
    </citation>
    <scope>NUCLEOTIDE SEQUENCE [LARGE SCALE GENOMIC DNA]</scope>
    <source>
        <strain evidence="2 3">KK2020170</strain>
    </source>
</reference>
<proteinExistence type="predicted"/>
<keyword evidence="1" id="KW-0732">Signal</keyword>
<protein>
    <recommendedName>
        <fullName evidence="4">YD repeat-containing protein</fullName>
    </recommendedName>
</protein>
<keyword evidence="3" id="KW-1185">Reference proteome</keyword>
<gene>
    <name evidence="2" type="ORF">KK2020170_18290</name>
</gene>
<evidence type="ECO:0008006" key="4">
    <source>
        <dbReference type="Google" id="ProtNLM"/>
    </source>
</evidence>
<organism evidence="2 3">
    <name type="scientific">Flavobacterium okayamense</name>
    <dbReference type="NCBI Taxonomy" id="2830782"/>
    <lineage>
        <taxon>Bacteria</taxon>
        <taxon>Pseudomonadati</taxon>
        <taxon>Bacteroidota</taxon>
        <taxon>Flavobacteriia</taxon>
        <taxon>Flavobacteriales</taxon>
        <taxon>Flavobacteriaceae</taxon>
        <taxon>Flavobacterium</taxon>
    </lineage>
</organism>
<dbReference type="Proteomes" id="UP000825258">
    <property type="component" value="Chromosome"/>
</dbReference>
<dbReference type="RefSeq" id="WP_221258065.1">
    <property type="nucleotide sequence ID" value="NZ_AP024749.1"/>
</dbReference>
<dbReference type="Gene3D" id="2.180.10.10">
    <property type="entry name" value="RHS repeat-associated core"/>
    <property type="match status" value="1"/>
</dbReference>
<sequence>MKTIFKITLSVLTILFLSCSNDDDTTNTETPQPESKLTSITSSQGVTNTTTTFAYNAQGRWTSGVNRFNQNYTVSYNVDGKITAYEVENTTPITYEYSVNGGAFNGILADTYETDVVYNNFKITGLDFYDGSLANTFDITYDANGNIETITNNDESIRNKFIYDTQNRIIRVEEYSASNPTAPYELYTYTDYEYEEHKSPVYAFFKTQLDLGQLIFSPVDIYPFYSRLFSYSDFGYNLYILPEYHIKTLKKYNTINTTSPVFEVFMNYTLENNQVTSFTTTSVYNGTTNSETTSYTYEN</sequence>
<feature type="chain" id="PRO_5045353093" description="YD repeat-containing protein" evidence="1">
    <location>
        <begin position="23"/>
        <end position="299"/>
    </location>
</feature>
<dbReference type="EMBL" id="AP024749">
    <property type="protein sequence ID" value="BCY28961.1"/>
    <property type="molecule type" value="Genomic_DNA"/>
</dbReference>
<feature type="signal peptide" evidence="1">
    <location>
        <begin position="1"/>
        <end position="22"/>
    </location>
</feature>
<evidence type="ECO:0000256" key="1">
    <source>
        <dbReference type="SAM" id="SignalP"/>
    </source>
</evidence>
<name>A0ABN6I1G9_9FLAO</name>
<dbReference type="PROSITE" id="PS51257">
    <property type="entry name" value="PROKAR_LIPOPROTEIN"/>
    <property type="match status" value="1"/>
</dbReference>
<evidence type="ECO:0000313" key="3">
    <source>
        <dbReference type="Proteomes" id="UP000825258"/>
    </source>
</evidence>